<dbReference type="PROSITE" id="PS51819">
    <property type="entry name" value="VOC"/>
    <property type="match status" value="1"/>
</dbReference>
<dbReference type="EMBL" id="FNAJ01000005">
    <property type="protein sequence ID" value="SDE28369.1"/>
    <property type="molecule type" value="Genomic_DNA"/>
</dbReference>
<dbReference type="AlphaFoldDB" id="A0A511H4D9"/>
<dbReference type="Proteomes" id="UP000198717">
    <property type="component" value="Unassembled WGS sequence"/>
</dbReference>
<gene>
    <name evidence="2" type="ORF">MVI01_01650</name>
    <name evidence="3" type="ORF">SAMN04488504_105417</name>
</gene>
<evidence type="ECO:0000259" key="1">
    <source>
        <dbReference type="PROSITE" id="PS51819"/>
    </source>
</evidence>
<keyword evidence="4" id="KW-1185">Reference proteome</keyword>
<dbReference type="SUPFAM" id="SSF54593">
    <property type="entry name" value="Glyoxalase/Bleomycin resistance protein/Dihydroxybiphenyl dioxygenase"/>
    <property type="match status" value="1"/>
</dbReference>
<name>A0A511H4D9_9BACT</name>
<evidence type="ECO:0000313" key="3">
    <source>
        <dbReference type="EMBL" id="SDE28369.1"/>
    </source>
</evidence>
<dbReference type="InterPro" id="IPR029068">
    <property type="entry name" value="Glyas_Bleomycin-R_OHBP_Dase"/>
</dbReference>
<dbReference type="Pfam" id="PF00903">
    <property type="entry name" value="Glyoxalase"/>
    <property type="match status" value="1"/>
</dbReference>
<reference evidence="3 4" key="1">
    <citation type="submission" date="2016-10" db="EMBL/GenBank/DDBJ databases">
        <authorList>
            <person name="Varghese N."/>
            <person name="Submissions S."/>
        </authorList>
    </citation>
    <scope>NUCLEOTIDE SEQUENCE [LARGE SCALE GENOMIC DNA]</scope>
    <source>
        <strain evidence="3 4">DSM 2260</strain>
    </source>
</reference>
<accession>A0A511H4D9</accession>
<dbReference type="PANTHER" id="PTHR36503">
    <property type="entry name" value="BLR2520 PROTEIN"/>
    <property type="match status" value="1"/>
</dbReference>
<dbReference type="InterPro" id="IPR004360">
    <property type="entry name" value="Glyas_Fos-R_dOase_dom"/>
</dbReference>
<evidence type="ECO:0000313" key="4">
    <source>
        <dbReference type="Proteomes" id="UP000198717"/>
    </source>
</evidence>
<reference evidence="2 5" key="2">
    <citation type="submission" date="2019-07" db="EMBL/GenBank/DDBJ databases">
        <title>Whole genome shotgun sequence of Myxococcus virescens NBRC 100334.</title>
        <authorList>
            <person name="Hosoyama A."/>
            <person name="Uohara A."/>
            <person name="Ohji S."/>
            <person name="Ichikawa N."/>
        </authorList>
    </citation>
    <scope>NUCLEOTIDE SEQUENCE [LARGE SCALE GENOMIC DNA]</scope>
    <source>
        <strain evidence="2 5">NBRC 100334</strain>
    </source>
</reference>
<feature type="domain" description="VOC" evidence="1">
    <location>
        <begin position="33"/>
        <end position="162"/>
    </location>
</feature>
<dbReference type="Gene3D" id="3.10.180.10">
    <property type="entry name" value="2,3-Dihydroxybiphenyl 1,2-Dioxygenase, domain 1"/>
    <property type="match status" value="1"/>
</dbReference>
<organism evidence="2 5">
    <name type="scientific">Myxococcus virescens</name>
    <dbReference type="NCBI Taxonomy" id="83456"/>
    <lineage>
        <taxon>Bacteria</taxon>
        <taxon>Pseudomonadati</taxon>
        <taxon>Myxococcota</taxon>
        <taxon>Myxococcia</taxon>
        <taxon>Myxococcales</taxon>
        <taxon>Cystobacterineae</taxon>
        <taxon>Myxococcaceae</taxon>
        <taxon>Myxococcus</taxon>
    </lineage>
</organism>
<proteinExistence type="predicted"/>
<dbReference type="EMBL" id="BJVY01000001">
    <property type="protein sequence ID" value="GEL68381.1"/>
    <property type="molecule type" value="Genomic_DNA"/>
</dbReference>
<evidence type="ECO:0000313" key="5">
    <source>
        <dbReference type="Proteomes" id="UP000321224"/>
    </source>
</evidence>
<dbReference type="InterPro" id="IPR037523">
    <property type="entry name" value="VOC_core"/>
</dbReference>
<evidence type="ECO:0000313" key="2">
    <source>
        <dbReference type="EMBL" id="GEL68381.1"/>
    </source>
</evidence>
<dbReference type="Proteomes" id="UP000321224">
    <property type="component" value="Unassembled WGS sequence"/>
</dbReference>
<comment type="caution">
    <text evidence="2">The sequence shown here is derived from an EMBL/GenBank/DDBJ whole genome shotgun (WGS) entry which is preliminary data.</text>
</comment>
<sequence length="163" mass="17490">MIPGAVGRLTRRNPSLEVIVASQASPKDPAPRGPHVVVSLPTRDLKRAFRFYREGLDFRLVVETADGTMPEPVHFTLNAGVSLMLIPTGGFGWVAGGNKVAEQGVSECILSLSLETEAQIEALIAKAREAGAEVAAEPSQKPWGYSATFKDPDGHVWMLEKGP</sequence>
<protein>
    <submittedName>
        <fullName evidence="2">Glyoxalase</fullName>
    </submittedName>
</protein>
<dbReference type="PANTHER" id="PTHR36503:SF1">
    <property type="entry name" value="BLR2520 PROTEIN"/>
    <property type="match status" value="1"/>
</dbReference>